<evidence type="ECO:0000313" key="3">
    <source>
        <dbReference type="Proteomes" id="UP001498476"/>
    </source>
</evidence>
<name>A0ABR1GIF7_9HYPO</name>
<dbReference type="InterPro" id="IPR027746">
    <property type="entry name" value="TTL"/>
</dbReference>
<dbReference type="GO" id="GO:0016874">
    <property type="term" value="F:ligase activity"/>
    <property type="evidence" value="ECO:0007669"/>
    <property type="project" value="UniProtKB-KW"/>
</dbReference>
<dbReference type="Proteomes" id="UP001498476">
    <property type="component" value="Unassembled WGS sequence"/>
</dbReference>
<proteinExistence type="predicted"/>
<dbReference type="PANTHER" id="PTHR47551:SF1">
    <property type="entry name" value="TUBULIN--TYROSINE LIGASE PBY1-RELATED"/>
    <property type="match status" value="1"/>
</dbReference>
<organism evidence="2 3">
    <name type="scientific">Neonectria punicea</name>
    <dbReference type="NCBI Taxonomy" id="979145"/>
    <lineage>
        <taxon>Eukaryota</taxon>
        <taxon>Fungi</taxon>
        <taxon>Dikarya</taxon>
        <taxon>Ascomycota</taxon>
        <taxon>Pezizomycotina</taxon>
        <taxon>Sordariomycetes</taxon>
        <taxon>Hypocreomycetidae</taxon>
        <taxon>Hypocreales</taxon>
        <taxon>Nectriaceae</taxon>
        <taxon>Neonectria</taxon>
    </lineage>
</organism>
<reference evidence="2 3" key="1">
    <citation type="journal article" date="2025" name="Microbiol. Resour. Announc.">
        <title>Draft genome sequences for Neonectria magnoliae and Neonectria punicea, canker pathogens of Liriodendron tulipifera and Acer saccharum in West Virginia.</title>
        <authorList>
            <person name="Petronek H.M."/>
            <person name="Kasson M.T."/>
            <person name="Metheny A.M."/>
            <person name="Stauder C.M."/>
            <person name="Lovett B."/>
            <person name="Lynch S.C."/>
            <person name="Garnas J.R."/>
            <person name="Kasson L.R."/>
            <person name="Stajich J.E."/>
        </authorList>
    </citation>
    <scope>NUCLEOTIDE SEQUENCE [LARGE SCALE GENOMIC DNA]</scope>
    <source>
        <strain evidence="2 3">NRRL 64653</strain>
    </source>
</reference>
<dbReference type="Pfam" id="PF01975">
    <property type="entry name" value="SurE"/>
    <property type="match status" value="1"/>
</dbReference>
<gene>
    <name evidence="2" type="primary">PBY1</name>
    <name evidence="2" type="ORF">QQX98_012571</name>
</gene>
<keyword evidence="2" id="KW-0436">Ligase</keyword>
<dbReference type="SUPFAM" id="SSF64167">
    <property type="entry name" value="SurE-like"/>
    <property type="match status" value="1"/>
</dbReference>
<dbReference type="EMBL" id="JAZAVJ010000383">
    <property type="protein sequence ID" value="KAK7398063.1"/>
    <property type="molecule type" value="Genomic_DNA"/>
</dbReference>
<comment type="caution">
    <text evidence="2">The sequence shown here is derived from an EMBL/GenBank/DDBJ whole genome shotgun (WGS) entry which is preliminary data.</text>
</comment>
<evidence type="ECO:0000259" key="1">
    <source>
        <dbReference type="Pfam" id="PF01975"/>
    </source>
</evidence>
<dbReference type="InterPro" id="IPR036523">
    <property type="entry name" value="SurE-like_sf"/>
</dbReference>
<dbReference type="InterPro" id="IPR002828">
    <property type="entry name" value="SurE-like_Pase/nucleotidase"/>
</dbReference>
<sequence>MGEETGGHLFTAADVVIAGPNLGCNIASTFALSSGTLGAALEGTALERKAIAVSFERRSPRADEVVAEATRLSIRIIQKLLAEWDDEVAIYNVNIPLRAGVETQDVYWTEILDVSFCFGSGFPLDRKYLVHVPRAEEAEIADLGLNNYLVASLHQLRPVSI</sequence>
<dbReference type="PANTHER" id="PTHR47551">
    <property type="entry name" value="TUBULIN--TYROSINE LIGASE PBY1-RELATED"/>
    <property type="match status" value="1"/>
</dbReference>
<keyword evidence="3" id="KW-1185">Reference proteome</keyword>
<dbReference type="Gene3D" id="3.40.1210.10">
    <property type="entry name" value="Survival protein SurE-like phosphatase/nucleotidase"/>
    <property type="match status" value="1"/>
</dbReference>
<feature type="domain" description="Survival protein SurE-like phosphatase/nucleotidase" evidence="1">
    <location>
        <begin position="12"/>
        <end position="112"/>
    </location>
</feature>
<evidence type="ECO:0000313" key="2">
    <source>
        <dbReference type="EMBL" id="KAK7398063.1"/>
    </source>
</evidence>
<accession>A0ABR1GIF7</accession>
<protein>
    <submittedName>
        <fullName evidence="2">Tubulin--tyrosine ligase pby1</fullName>
    </submittedName>
</protein>